<protein>
    <submittedName>
        <fullName evidence="1">Uncharacterized protein</fullName>
    </submittedName>
</protein>
<evidence type="ECO:0000313" key="2">
    <source>
        <dbReference type="Proteomes" id="UP000654075"/>
    </source>
</evidence>
<organism evidence="1 2">
    <name type="scientific">Polarella glacialis</name>
    <name type="common">Dinoflagellate</name>
    <dbReference type="NCBI Taxonomy" id="89957"/>
    <lineage>
        <taxon>Eukaryota</taxon>
        <taxon>Sar</taxon>
        <taxon>Alveolata</taxon>
        <taxon>Dinophyceae</taxon>
        <taxon>Suessiales</taxon>
        <taxon>Suessiaceae</taxon>
        <taxon>Polarella</taxon>
    </lineage>
</organism>
<dbReference type="AlphaFoldDB" id="A0A813E2M2"/>
<gene>
    <name evidence="1" type="ORF">PGLA1383_LOCUS13018</name>
</gene>
<sequence>MPRGVHSDINWDCPPVHTWSSSGLRKFGIERRRITRELQSPPQMPSAIGSNSSGTAGACRKASRTKWFALAQVSQQLCNAALQRAMKPLALRNDCLAWAGRLLAWQSHGQAARGR</sequence>
<accession>A0A813E2M2</accession>
<evidence type="ECO:0000313" key="1">
    <source>
        <dbReference type="EMBL" id="CAE8594475.1"/>
    </source>
</evidence>
<reference evidence="1" key="1">
    <citation type="submission" date="2021-02" db="EMBL/GenBank/DDBJ databases">
        <authorList>
            <person name="Dougan E. K."/>
            <person name="Rhodes N."/>
            <person name="Thang M."/>
            <person name="Chan C."/>
        </authorList>
    </citation>
    <scope>NUCLEOTIDE SEQUENCE</scope>
</reference>
<dbReference type="EMBL" id="CAJNNV010007095">
    <property type="protein sequence ID" value="CAE8594475.1"/>
    <property type="molecule type" value="Genomic_DNA"/>
</dbReference>
<name>A0A813E2M2_POLGL</name>
<comment type="caution">
    <text evidence="1">The sequence shown here is derived from an EMBL/GenBank/DDBJ whole genome shotgun (WGS) entry which is preliminary data.</text>
</comment>
<dbReference type="Proteomes" id="UP000654075">
    <property type="component" value="Unassembled WGS sequence"/>
</dbReference>
<keyword evidence="2" id="KW-1185">Reference proteome</keyword>
<proteinExistence type="predicted"/>